<keyword evidence="2" id="KW-0813">Transport</keyword>
<feature type="transmembrane region" description="Helical" evidence="7">
    <location>
        <begin position="265"/>
        <end position="285"/>
    </location>
</feature>
<feature type="transmembrane region" description="Helical" evidence="7">
    <location>
        <begin position="35"/>
        <end position="55"/>
    </location>
</feature>
<evidence type="ECO:0000256" key="6">
    <source>
        <dbReference type="ARBA" id="ARBA00023136"/>
    </source>
</evidence>
<feature type="transmembrane region" description="Helical" evidence="7">
    <location>
        <begin position="291"/>
        <end position="313"/>
    </location>
</feature>
<feature type="domain" description="Major facilitator superfamily (MFS) profile" evidence="8">
    <location>
        <begin position="1"/>
        <end position="377"/>
    </location>
</feature>
<dbReference type="EMBL" id="PDOD01000001">
    <property type="protein sequence ID" value="PYZ95233.1"/>
    <property type="molecule type" value="Genomic_DNA"/>
</dbReference>
<accession>A0A323TRQ4</accession>
<evidence type="ECO:0000256" key="5">
    <source>
        <dbReference type="ARBA" id="ARBA00022989"/>
    </source>
</evidence>
<keyword evidence="5 7" id="KW-1133">Transmembrane helix</keyword>
<feature type="transmembrane region" description="Helical" evidence="7">
    <location>
        <begin position="325"/>
        <end position="344"/>
    </location>
</feature>
<dbReference type="Pfam" id="PF07690">
    <property type="entry name" value="MFS_1"/>
    <property type="match status" value="1"/>
</dbReference>
<evidence type="ECO:0000256" key="4">
    <source>
        <dbReference type="ARBA" id="ARBA00022692"/>
    </source>
</evidence>
<feature type="transmembrane region" description="Helical" evidence="7">
    <location>
        <begin position="5"/>
        <end position="23"/>
    </location>
</feature>
<feature type="transmembrane region" description="Helical" evidence="7">
    <location>
        <begin position="155"/>
        <end position="175"/>
    </location>
</feature>
<comment type="subcellular location">
    <subcellularLocation>
        <location evidence="1">Cell membrane</location>
        <topology evidence="1">Multi-pass membrane protein</topology>
    </subcellularLocation>
</comment>
<reference evidence="9 10" key="1">
    <citation type="submission" date="2017-10" db="EMBL/GenBank/DDBJ databases">
        <title>Bacillus sp. nov., a halophilic bacterium isolated from a Keqin Lake.</title>
        <authorList>
            <person name="Wang H."/>
        </authorList>
    </citation>
    <scope>NUCLEOTIDE SEQUENCE [LARGE SCALE GENOMIC DNA]</scope>
    <source>
        <strain evidence="9 10">KQ-12</strain>
    </source>
</reference>
<feature type="transmembrane region" description="Helical" evidence="7">
    <location>
        <begin position="350"/>
        <end position="372"/>
    </location>
</feature>
<evidence type="ECO:0000256" key="7">
    <source>
        <dbReference type="SAM" id="Phobius"/>
    </source>
</evidence>
<keyword evidence="3" id="KW-1003">Cell membrane</keyword>
<dbReference type="CDD" id="cd17325">
    <property type="entry name" value="MFS_MdtG_SLC18_like"/>
    <property type="match status" value="1"/>
</dbReference>
<gene>
    <name evidence="9" type="ORF">CR194_06885</name>
</gene>
<dbReference type="InterPro" id="IPR001958">
    <property type="entry name" value="Tet-R_TetA/multi-R_MdtG-like"/>
</dbReference>
<dbReference type="Proteomes" id="UP000248214">
    <property type="component" value="Unassembled WGS sequence"/>
</dbReference>
<dbReference type="GO" id="GO:0005886">
    <property type="term" value="C:plasma membrane"/>
    <property type="evidence" value="ECO:0007669"/>
    <property type="project" value="UniProtKB-SubCell"/>
</dbReference>
<feature type="transmembrane region" description="Helical" evidence="7">
    <location>
        <begin position="67"/>
        <end position="85"/>
    </location>
</feature>
<keyword evidence="6 7" id="KW-0472">Membrane</keyword>
<dbReference type="OrthoDB" id="9793283at2"/>
<dbReference type="SUPFAM" id="SSF103473">
    <property type="entry name" value="MFS general substrate transporter"/>
    <property type="match status" value="1"/>
</dbReference>
<evidence type="ECO:0000313" key="9">
    <source>
        <dbReference type="EMBL" id="PYZ95233.1"/>
    </source>
</evidence>
<dbReference type="Gene3D" id="1.20.1250.20">
    <property type="entry name" value="MFS general substrate transporter like domains"/>
    <property type="match status" value="1"/>
</dbReference>
<dbReference type="InterPro" id="IPR050189">
    <property type="entry name" value="MFS_Efflux_Transporters"/>
</dbReference>
<dbReference type="RefSeq" id="WP_110608868.1">
    <property type="nucleotide sequence ID" value="NZ_PDOD01000001.1"/>
</dbReference>
<proteinExistence type="predicted"/>
<keyword evidence="4 7" id="KW-0812">Transmembrane</keyword>
<dbReference type="InterPro" id="IPR036259">
    <property type="entry name" value="MFS_trans_sf"/>
</dbReference>
<sequence length="387" mass="41202">MTKFLYIIIVVAFLDTFIQLPIITPYAQELGASHILTGGIIAVYSLSNMIGNVLGGHWIDRFGRKKILLTAMILVAVILCFYPLAQSGGQLFVVRLIHGLAGGALIPAAFAYIGDSTGKEGRGKTMAYTGACIGTAAIIGPALGGVIASVSSIDYVFILVSSLFIITSILIVKYVKESYSAPELGSMSLSHFIPLLKQPLLIQACLSAFALMVSNGTLAFALPLKVEVMGLTSSTTGLLLSIFGIVALIVFLTPINKLFDRFQPMMLIITGIALIGASLIALSIFHSVTIVTFAMIVYGLGFAFIFPSMNRIVADVSTKIDRGKAYGIFYACFSLGVVAGSFISGTVAEIWGLPFLVSSLIVLIIGGILFFMAKTGHTLFKKDLIRS</sequence>
<dbReference type="InterPro" id="IPR011701">
    <property type="entry name" value="MFS"/>
</dbReference>
<protein>
    <submittedName>
        <fullName evidence="9">MFS transporter</fullName>
    </submittedName>
</protein>
<feature type="transmembrane region" description="Helical" evidence="7">
    <location>
        <begin position="200"/>
        <end position="222"/>
    </location>
</feature>
<feature type="transmembrane region" description="Helical" evidence="7">
    <location>
        <begin position="125"/>
        <end position="149"/>
    </location>
</feature>
<organism evidence="9 10">
    <name type="scientific">Salipaludibacillus keqinensis</name>
    <dbReference type="NCBI Taxonomy" id="2045207"/>
    <lineage>
        <taxon>Bacteria</taxon>
        <taxon>Bacillati</taxon>
        <taxon>Bacillota</taxon>
        <taxon>Bacilli</taxon>
        <taxon>Bacillales</taxon>
        <taxon>Bacillaceae</taxon>
    </lineage>
</organism>
<evidence type="ECO:0000256" key="3">
    <source>
        <dbReference type="ARBA" id="ARBA00022475"/>
    </source>
</evidence>
<evidence type="ECO:0000313" key="10">
    <source>
        <dbReference type="Proteomes" id="UP000248214"/>
    </source>
</evidence>
<dbReference type="PANTHER" id="PTHR43124:SF3">
    <property type="entry name" value="CHLORAMPHENICOL EFFLUX PUMP RV0191"/>
    <property type="match status" value="1"/>
</dbReference>
<dbReference type="GO" id="GO:0022857">
    <property type="term" value="F:transmembrane transporter activity"/>
    <property type="evidence" value="ECO:0007669"/>
    <property type="project" value="InterPro"/>
</dbReference>
<name>A0A323TRQ4_9BACI</name>
<feature type="transmembrane region" description="Helical" evidence="7">
    <location>
        <begin position="91"/>
        <end position="113"/>
    </location>
</feature>
<dbReference type="PANTHER" id="PTHR43124">
    <property type="entry name" value="PURINE EFFLUX PUMP PBUE"/>
    <property type="match status" value="1"/>
</dbReference>
<evidence type="ECO:0000256" key="2">
    <source>
        <dbReference type="ARBA" id="ARBA00022448"/>
    </source>
</evidence>
<feature type="transmembrane region" description="Helical" evidence="7">
    <location>
        <begin position="228"/>
        <end position="253"/>
    </location>
</feature>
<dbReference type="PRINTS" id="PR01035">
    <property type="entry name" value="TCRTETA"/>
</dbReference>
<evidence type="ECO:0000259" key="8">
    <source>
        <dbReference type="PROSITE" id="PS50850"/>
    </source>
</evidence>
<comment type="caution">
    <text evidence="9">The sequence shown here is derived from an EMBL/GenBank/DDBJ whole genome shotgun (WGS) entry which is preliminary data.</text>
</comment>
<dbReference type="AlphaFoldDB" id="A0A323TRQ4"/>
<evidence type="ECO:0000256" key="1">
    <source>
        <dbReference type="ARBA" id="ARBA00004651"/>
    </source>
</evidence>
<keyword evidence="10" id="KW-1185">Reference proteome</keyword>
<dbReference type="InterPro" id="IPR020846">
    <property type="entry name" value="MFS_dom"/>
</dbReference>
<dbReference type="PROSITE" id="PS50850">
    <property type="entry name" value="MFS"/>
    <property type="match status" value="1"/>
</dbReference>